<dbReference type="EMBL" id="JXXN02000092">
    <property type="protein sequence ID" value="THD28701.1"/>
    <property type="molecule type" value="Genomic_DNA"/>
</dbReference>
<dbReference type="Proteomes" id="UP000230066">
    <property type="component" value="Unassembled WGS sequence"/>
</dbReference>
<dbReference type="AlphaFoldDB" id="A0A4E0RNZ0"/>
<accession>A0A4E0RNZ0</accession>
<keyword evidence="2" id="KW-1185">Reference proteome</keyword>
<name>A0A4E0RNZ0_FASHE</name>
<sequence length="101" mass="11979">MEAISYYPNYGSPPKHYYRIDSQSEFEFCSNQLSQLYRTNKDDLNRFKAKLVNLENQHRTKGMGQCRPIIEKHIEALKQLKLKKTKYRFALSRQRFGSSLG</sequence>
<proteinExistence type="predicted"/>
<protein>
    <submittedName>
        <fullName evidence="1">Uncharacterized protein</fullName>
    </submittedName>
</protein>
<organism evidence="1 2">
    <name type="scientific">Fasciola hepatica</name>
    <name type="common">Liver fluke</name>
    <dbReference type="NCBI Taxonomy" id="6192"/>
    <lineage>
        <taxon>Eukaryota</taxon>
        <taxon>Metazoa</taxon>
        <taxon>Spiralia</taxon>
        <taxon>Lophotrochozoa</taxon>
        <taxon>Platyhelminthes</taxon>
        <taxon>Trematoda</taxon>
        <taxon>Digenea</taxon>
        <taxon>Plagiorchiida</taxon>
        <taxon>Echinostomata</taxon>
        <taxon>Echinostomatoidea</taxon>
        <taxon>Fasciolidae</taxon>
        <taxon>Fasciola</taxon>
    </lineage>
</organism>
<reference evidence="1" key="1">
    <citation type="submission" date="2019-03" db="EMBL/GenBank/DDBJ databases">
        <title>Improved annotation for the trematode Fasciola hepatica.</title>
        <authorList>
            <person name="Choi Y.-J."/>
            <person name="Martin J."/>
            <person name="Mitreva M."/>
        </authorList>
    </citation>
    <scope>NUCLEOTIDE SEQUENCE [LARGE SCALE GENOMIC DNA]</scope>
</reference>
<evidence type="ECO:0000313" key="1">
    <source>
        <dbReference type="EMBL" id="THD28701.1"/>
    </source>
</evidence>
<gene>
    <name evidence="1" type="ORF">D915_000426</name>
</gene>
<comment type="caution">
    <text evidence="1">The sequence shown here is derived from an EMBL/GenBank/DDBJ whole genome shotgun (WGS) entry which is preliminary data.</text>
</comment>
<evidence type="ECO:0000313" key="2">
    <source>
        <dbReference type="Proteomes" id="UP000230066"/>
    </source>
</evidence>